<dbReference type="EMBL" id="MN739669">
    <property type="protein sequence ID" value="QHT19838.1"/>
    <property type="molecule type" value="Genomic_DNA"/>
</dbReference>
<name>A0A6C0DTN5_9ZZZZ</name>
<protein>
    <submittedName>
        <fullName evidence="1">Uncharacterized protein</fullName>
    </submittedName>
</protein>
<accession>A0A6C0DTN5</accession>
<dbReference type="AlphaFoldDB" id="A0A6C0DTN5"/>
<reference evidence="1" key="1">
    <citation type="journal article" date="2020" name="Nature">
        <title>Giant virus diversity and host interactions through global metagenomics.</title>
        <authorList>
            <person name="Schulz F."/>
            <person name="Roux S."/>
            <person name="Paez-Espino D."/>
            <person name="Jungbluth S."/>
            <person name="Walsh D.A."/>
            <person name="Denef V.J."/>
            <person name="McMahon K.D."/>
            <person name="Konstantinidis K.T."/>
            <person name="Eloe-Fadrosh E.A."/>
            <person name="Kyrpides N.C."/>
            <person name="Woyke T."/>
        </authorList>
    </citation>
    <scope>NUCLEOTIDE SEQUENCE</scope>
    <source>
        <strain evidence="1">GVMAG-M-3300023174-5</strain>
    </source>
</reference>
<sequence>MELTISEFDKKNVACFIHSTNMHQRGTLILEDILKRMSNVNFFDNVDFVFINNIGMQIDVNKYQNISKKIIIFNYSFDVNLFENCTIKTISSFCKLNPQYKVLYLHTKGVSYENTDRNVTIFENIKDWTDFMSYCLIDNVESCINLLDCYNVIGCNYREPPKEKYPHFSGNFWWANAKHINLLSVCDLNVKHDAEWYVLKKKTKFLNVHTCPYGHYENKYKLEQYKNIVDENFKYFKNTKKYEVNNLVFLSYSENADMYYSSVLCFINTIVDIVIDTIKQNNSHPSNVLIVTNEFLKQYFSFENLNRKLKQYKIKVVSNLDLELKINSVKYGVNICDSTMLDITDKVINTCYSKNKLFIDKNINLNTLAGEDPLEKVAKKLYVYYEIDSYLFHRVVDEMGMFLTNSILIDLNSIEIDKNDYLDNINHNKDSILFGKIMSELKLTDEIFKR</sequence>
<organism evidence="1">
    <name type="scientific">viral metagenome</name>
    <dbReference type="NCBI Taxonomy" id="1070528"/>
    <lineage>
        <taxon>unclassified sequences</taxon>
        <taxon>metagenomes</taxon>
        <taxon>organismal metagenomes</taxon>
    </lineage>
</organism>
<proteinExistence type="predicted"/>
<evidence type="ECO:0000313" key="1">
    <source>
        <dbReference type="EMBL" id="QHT19838.1"/>
    </source>
</evidence>